<dbReference type="InterPro" id="IPR023165">
    <property type="entry name" value="rRNA_Ade_diMease-like_C"/>
</dbReference>
<keyword evidence="2 7" id="KW-0698">rRNA processing</keyword>
<dbReference type="SMART" id="SM00650">
    <property type="entry name" value="rADc"/>
    <property type="match status" value="1"/>
</dbReference>
<dbReference type="InterPro" id="IPR020596">
    <property type="entry name" value="rRNA_Ade_Mease_Trfase_CS"/>
</dbReference>
<dbReference type="EMBL" id="CP020991">
    <property type="protein sequence ID" value="AUO19235.1"/>
    <property type="molecule type" value="Genomic_DNA"/>
</dbReference>
<dbReference type="GO" id="GO:0003723">
    <property type="term" value="F:RNA binding"/>
    <property type="evidence" value="ECO:0007669"/>
    <property type="project" value="UniProtKB-UniRule"/>
</dbReference>
<dbReference type="AlphaFoldDB" id="A0A2K9P1U6"/>
<dbReference type="GO" id="GO:0005829">
    <property type="term" value="C:cytosol"/>
    <property type="evidence" value="ECO:0007669"/>
    <property type="project" value="TreeGrafter"/>
</dbReference>
<comment type="subcellular location">
    <subcellularLocation>
        <location evidence="7">Cytoplasm</location>
    </subcellularLocation>
</comment>
<feature type="binding site" evidence="7 8">
    <location>
        <position position="75"/>
    </location>
    <ligand>
        <name>S-adenosyl-L-methionine</name>
        <dbReference type="ChEBI" id="CHEBI:59789"/>
    </ligand>
</feature>
<keyword evidence="3 7" id="KW-0489">Methyltransferase</keyword>
<proteinExistence type="inferred from homology"/>
<keyword evidence="6 7" id="KW-0694">RNA-binding</keyword>
<feature type="binding site" evidence="7 8">
    <location>
        <position position="124"/>
    </location>
    <ligand>
        <name>S-adenosyl-L-methionine</name>
        <dbReference type="ChEBI" id="CHEBI:59789"/>
    </ligand>
</feature>
<dbReference type="PANTHER" id="PTHR11727:SF7">
    <property type="entry name" value="DIMETHYLADENOSINE TRANSFERASE-RELATED"/>
    <property type="match status" value="1"/>
</dbReference>
<keyword evidence="1 7" id="KW-0963">Cytoplasm</keyword>
<feature type="binding site" evidence="7 8">
    <location>
        <position position="54"/>
    </location>
    <ligand>
        <name>S-adenosyl-L-methionine</name>
        <dbReference type="ChEBI" id="CHEBI:59789"/>
    </ligand>
</feature>
<reference evidence="10 11" key="1">
    <citation type="submission" date="2017-04" db="EMBL/GenBank/DDBJ databases">
        <title>Monoglobus pectinilyticus 14 draft genome.</title>
        <authorList>
            <person name="Kim C."/>
            <person name="Rosendale D.I."/>
            <person name="Kelly W.J."/>
            <person name="Tannock G.W."/>
            <person name="Patchett M.L."/>
            <person name="Jordens J.Z."/>
        </authorList>
    </citation>
    <scope>NUCLEOTIDE SEQUENCE [LARGE SCALE GENOMIC DNA]</scope>
    <source>
        <strain evidence="10 11">14</strain>
    </source>
</reference>
<dbReference type="Pfam" id="PF00398">
    <property type="entry name" value="RrnaAD"/>
    <property type="match status" value="1"/>
</dbReference>
<accession>A0A2K9P1U6</accession>
<dbReference type="OrthoDB" id="9814755at2"/>
<dbReference type="FunFam" id="3.40.50.150:FF:000023">
    <property type="entry name" value="Ribosomal RNA small subunit methyltransferase A"/>
    <property type="match status" value="1"/>
</dbReference>
<dbReference type="EC" id="2.1.1.182" evidence="7"/>
<protein>
    <recommendedName>
        <fullName evidence="7">Ribosomal RNA small subunit methyltransferase A</fullName>
        <ecNumber evidence="7">2.1.1.182</ecNumber>
    </recommendedName>
    <alternativeName>
        <fullName evidence="7">16S rRNA (adenine(1518)-N(6)/adenine(1519)-N(6))-dimethyltransferase</fullName>
    </alternativeName>
    <alternativeName>
        <fullName evidence="7">16S rRNA dimethyladenosine transferase</fullName>
    </alternativeName>
    <alternativeName>
        <fullName evidence="7">16S rRNA dimethylase</fullName>
    </alternativeName>
    <alternativeName>
        <fullName evidence="7">S-adenosylmethionine-6-N', N'-adenosyl(rRNA) dimethyltransferase</fullName>
    </alternativeName>
</protein>
<evidence type="ECO:0000256" key="1">
    <source>
        <dbReference type="ARBA" id="ARBA00022490"/>
    </source>
</evidence>
<comment type="function">
    <text evidence="7">Specifically dimethylates two adjacent adenosines (A1518 and A1519) in the loop of a conserved hairpin near the 3'-end of 16S rRNA in the 30S particle. May play a critical role in biogenesis of 30S subunits.</text>
</comment>
<feature type="domain" description="Ribosomal RNA adenine methylase transferase N-terminal" evidence="9">
    <location>
        <begin position="34"/>
        <end position="209"/>
    </location>
</feature>
<feature type="binding site" evidence="7 8">
    <location>
        <position position="29"/>
    </location>
    <ligand>
        <name>S-adenosyl-L-methionine</name>
        <dbReference type="ChEBI" id="CHEBI:59789"/>
    </ligand>
</feature>
<evidence type="ECO:0000313" key="11">
    <source>
        <dbReference type="Proteomes" id="UP000235589"/>
    </source>
</evidence>
<feature type="binding site" evidence="7 8">
    <location>
        <position position="100"/>
    </location>
    <ligand>
        <name>S-adenosyl-L-methionine</name>
        <dbReference type="ChEBI" id="CHEBI:59789"/>
    </ligand>
</feature>
<gene>
    <name evidence="7" type="primary">rsmA</name>
    <name evidence="7" type="synonym">ksgA</name>
    <name evidence="10" type="ORF">B9O19_01069</name>
</gene>
<dbReference type="InterPro" id="IPR020598">
    <property type="entry name" value="rRNA_Ade_methylase_Trfase_N"/>
</dbReference>
<dbReference type="KEGG" id="mpec:B9O19_01069"/>
<comment type="similarity">
    <text evidence="7">Belongs to the class I-like SAM-binding methyltransferase superfamily. rRNA adenine N(6)-methyltransferase family. RsmA subfamily.</text>
</comment>
<keyword evidence="4 7" id="KW-0808">Transferase</keyword>
<dbReference type="GO" id="GO:0052908">
    <property type="term" value="F:16S rRNA (adenine(1518)-N(6)/adenine(1519)-N(6))-dimethyltransferase activity"/>
    <property type="evidence" value="ECO:0007669"/>
    <property type="project" value="UniProtKB-EC"/>
</dbReference>
<evidence type="ECO:0000256" key="8">
    <source>
        <dbReference type="PROSITE-ProRule" id="PRU01026"/>
    </source>
</evidence>
<dbReference type="PROSITE" id="PS51689">
    <property type="entry name" value="SAM_RNA_A_N6_MT"/>
    <property type="match status" value="1"/>
</dbReference>
<dbReference type="RefSeq" id="WP_102365454.1">
    <property type="nucleotide sequence ID" value="NZ_CP020991.1"/>
</dbReference>
<dbReference type="NCBIfam" id="TIGR00755">
    <property type="entry name" value="ksgA"/>
    <property type="match status" value="1"/>
</dbReference>
<evidence type="ECO:0000256" key="4">
    <source>
        <dbReference type="ARBA" id="ARBA00022679"/>
    </source>
</evidence>
<evidence type="ECO:0000313" key="10">
    <source>
        <dbReference type="EMBL" id="AUO19235.1"/>
    </source>
</evidence>
<keyword evidence="11" id="KW-1185">Reference proteome</keyword>
<name>A0A2K9P1U6_9FIRM</name>
<evidence type="ECO:0000259" key="9">
    <source>
        <dbReference type="SMART" id="SM00650"/>
    </source>
</evidence>
<dbReference type="GeneID" id="98062480"/>
<dbReference type="HAMAP" id="MF_00607">
    <property type="entry name" value="16SrRNA_methyltr_A"/>
    <property type="match status" value="1"/>
</dbReference>
<dbReference type="Gene3D" id="1.10.8.100">
    <property type="entry name" value="Ribosomal RNA adenine dimethylase-like, domain 2"/>
    <property type="match status" value="1"/>
</dbReference>
<dbReference type="InterPro" id="IPR029063">
    <property type="entry name" value="SAM-dependent_MTases_sf"/>
</dbReference>
<keyword evidence="5 7" id="KW-0949">S-adenosyl-L-methionine</keyword>
<feature type="binding site" evidence="7 8">
    <location>
        <position position="27"/>
    </location>
    <ligand>
        <name>S-adenosyl-L-methionine</name>
        <dbReference type="ChEBI" id="CHEBI:59789"/>
    </ligand>
</feature>
<dbReference type="InterPro" id="IPR001737">
    <property type="entry name" value="KsgA/Erm"/>
</dbReference>
<organism evidence="10 11">
    <name type="scientific">Monoglobus pectinilyticus</name>
    <dbReference type="NCBI Taxonomy" id="1981510"/>
    <lineage>
        <taxon>Bacteria</taxon>
        <taxon>Bacillati</taxon>
        <taxon>Bacillota</taxon>
        <taxon>Clostridia</taxon>
        <taxon>Monoglobales</taxon>
        <taxon>Monoglobaceae</taxon>
        <taxon>Monoglobus</taxon>
    </lineage>
</organism>
<dbReference type="PROSITE" id="PS01131">
    <property type="entry name" value="RRNA_A_DIMETH"/>
    <property type="match status" value="1"/>
</dbReference>
<dbReference type="InterPro" id="IPR011530">
    <property type="entry name" value="rRNA_adenine_dimethylase"/>
</dbReference>
<dbReference type="Proteomes" id="UP000235589">
    <property type="component" value="Chromosome"/>
</dbReference>
<comment type="catalytic activity">
    <reaction evidence="7">
        <text>adenosine(1518)/adenosine(1519) in 16S rRNA + 4 S-adenosyl-L-methionine = N(6)-dimethyladenosine(1518)/N(6)-dimethyladenosine(1519) in 16S rRNA + 4 S-adenosyl-L-homocysteine + 4 H(+)</text>
        <dbReference type="Rhea" id="RHEA:19609"/>
        <dbReference type="Rhea" id="RHEA-COMP:10232"/>
        <dbReference type="Rhea" id="RHEA-COMP:10233"/>
        <dbReference type="ChEBI" id="CHEBI:15378"/>
        <dbReference type="ChEBI" id="CHEBI:57856"/>
        <dbReference type="ChEBI" id="CHEBI:59789"/>
        <dbReference type="ChEBI" id="CHEBI:74411"/>
        <dbReference type="ChEBI" id="CHEBI:74493"/>
        <dbReference type="EC" id="2.1.1.182"/>
    </reaction>
</comment>
<evidence type="ECO:0000256" key="5">
    <source>
        <dbReference type="ARBA" id="ARBA00022691"/>
    </source>
</evidence>
<evidence type="ECO:0000256" key="2">
    <source>
        <dbReference type="ARBA" id="ARBA00022552"/>
    </source>
</evidence>
<dbReference type="SUPFAM" id="SSF53335">
    <property type="entry name" value="S-adenosyl-L-methionine-dependent methyltransferases"/>
    <property type="match status" value="1"/>
</dbReference>
<evidence type="ECO:0000256" key="3">
    <source>
        <dbReference type="ARBA" id="ARBA00022603"/>
    </source>
</evidence>
<dbReference type="PANTHER" id="PTHR11727">
    <property type="entry name" value="DIMETHYLADENOSINE TRANSFERASE"/>
    <property type="match status" value="1"/>
</dbReference>
<dbReference type="Gene3D" id="3.40.50.150">
    <property type="entry name" value="Vaccinia Virus protein VP39"/>
    <property type="match status" value="1"/>
</dbReference>
<evidence type="ECO:0000256" key="6">
    <source>
        <dbReference type="ARBA" id="ARBA00022884"/>
    </source>
</evidence>
<sequence length="288" mass="32231">MKLSGKSELMSVLNKYNFSFSKSLGQNFLIDQNILNKIVSGSGINENTNVLEVGPGAGTLTRELCLKAKKVTAVEIDKALIPILNDVMSDFDNFNLINSDILELNINELIKDEFGNESFTVVANLPYYITTPIIMNFLESELPVNSMTLMIQKEVAARILAEPGTKDYGALSVAVQFYAKPGVICSASPHCFTPQPKVTSTVVNLKLYDKPKYDVKNKEQFFKIVKSIFSQRRKTLVNSLSGSPYLDLSKDKIIDVLKQMELNEKVRGEKLNIEQITELSNIIYETQE</sequence>
<evidence type="ECO:0000256" key="7">
    <source>
        <dbReference type="HAMAP-Rule" id="MF_00607"/>
    </source>
</evidence>
<dbReference type="CDD" id="cd02440">
    <property type="entry name" value="AdoMet_MTases"/>
    <property type="match status" value="1"/>
</dbReference>